<evidence type="ECO:0000313" key="8">
    <source>
        <dbReference type="Proteomes" id="UP001595823"/>
    </source>
</evidence>
<comment type="caution">
    <text evidence="7">The sequence shown here is derived from an EMBL/GenBank/DDBJ whole genome shotgun (WGS) entry which is preliminary data.</text>
</comment>
<organism evidence="7 8">
    <name type="scientific">Salininema proteolyticum</name>
    <dbReference type="NCBI Taxonomy" id="1607685"/>
    <lineage>
        <taxon>Bacteria</taxon>
        <taxon>Bacillati</taxon>
        <taxon>Actinomycetota</taxon>
        <taxon>Actinomycetes</taxon>
        <taxon>Glycomycetales</taxon>
        <taxon>Glycomycetaceae</taxon>
        <taxon>Salininema</taxon>
    </lineage>
</organism>
<reference evidence="8" key="1">
    <citation type="journal article" date="2019" name="Int. J. Syst. Evol. Microbiol.">
        <title>The Global Catalogue of Microorganisms (GCM) 10K type strain sequencing project: providing services to taxonomists for standard genome sequencing and annotation.</title>
        <authorList>
            <consortium name="The Broad Institute Genomics Platform"/>
            <consortium name="The Broad Institute Genome Sequencing Center for Infectious Disease"/>
            <person name="Wu L."/>
            <person name="Ma J."/>
        </authorList>
    </citation>
    <scope>NUCLEOTIDE SEQUENCE [LARGE SCALE GENOMIC DNA]</scope>
    <source>
        <strain evidence="8">IBRC-M 10908</strain>
    </source>
</reference>
<evidence type="ECO:0000256" key="1">
    <source>
        <dbReference type="ARBA" id="ARBA00022491"/>
    </source>
</evidence>
<keyword evidence="3 5" id="KW-0238">DNA-binding</keyword>
<evidence type="ECO:0000256" key="3">
    <source>
        <dbReference type="ARBA" id="ARBA00023125"/>
    </source>
</evidence>
<feature type="domain" description="HTH tetR-type" evidence="6">
    <location>
        <begin position="5"/>
        <end position="65"/>
    </location>
</feature>
<dbReference type="InterPro" id="IPR009057">
    <property type="entry name" value="Homeodomain-like_sf"/>
</dbReference>
<dbReference type="Gene3D" id="1.10.357.10">
    <property type="entry name" value="Tetracycline Repressor, domain 2"/>
    <property type="match status" value="1"/>
</dbReference>
<dbReference type="Pfam" id="PF00440">
    <property type="entry name" value="TetR_N"/>
    <property type="match status" value="1"/>
</dbReference>
<keyword evidence="1" id="KW-0678">Repressor</keyword>
<dbReference type="InterPro" id="IPR003012">
    <property type="entry name" value="Tet_transcr_reg_TetR"/>
</dbReference>
<feature type="DNA-binding region" description="H-T-H motif" evidence="5">
    <location>
        <begin position="28"/>
        <end position="47"/>
    </location>
</feature>
<keyword evidence="4" id="KW-0804">Transcription</keyword>
<dbReference type="RefSeq" id="WP_380625270.1">
    <property type="nucleotide sequence ID" value="NZ_JBHSDK010000061.1"/>
</dbReference>
<accession>A0ABV8U409</accession>
<keyword evidence="8" id="KW-1185">Reference proteome</keyword>
<protein>
    <submittedName>
        <fullName evidence="7">TetR/AcrR family transcriptional regulator</fullName>
    </submittedName>
</protein>
<evidence type="ECO:0000256" key="5">
    <source>
        <dbReference type="PROSITE-ProRule" id="PRU00335"/>
    </source>
</evidence>
<dbReference type="PANTHER" id="PTHR30055">
    <property type="entry name" value="HTH-TYPE TRANSCRIPTIONAL REGULATOR RUTR"/>
    <property type="match status" value="1"/>
</dbReference>
<keyword evidence="2" id="KW-0805">Transcription regulation</keyword>
<dbReference type="PRINTS" id="PR00400">
    <property type="entry name" value="TETREPRESSOR"/>
</dbReference>
<evidence type="ECO:0000256" key="4">
    <source>
        <dbReference type="ARBA" id="ARBA00023163"/>
    </source>
</evidence>
<dbReference type="PROSITE" id="PS50977">
    <property type="entry name" value="HTH_TETR_2"/>
    <property type="match status" value="1"/>
</dbReference>
<evidence type="ECO:0000313" key="7">
    <source>
        <dbReference type="EMBL" id="MFC4337861.1"/>
    </source>
</evidence>
<evidence type="ECO:0000256" key="2">
    <source>
        <dbReference type="ARBA" id="ARBA00023015"/>
    </source>
</evidence>
<dbReference type="PANTHER" id="PTHR30055:SF151">
    <property type="entry name" value="TRANSCRIPTIONAL REGULATORY PROTEIN"/>
    <property type="match status" value="1"/>
</dbReference>
<dbReference type="EMBL" id="JBHSDK010000061">
    <property type="protein sequence ID" value="MFC4337861.1"/>
    <property type="molecule type" value="Genomic_DNA"/>
</dbReference>
<dbReference type="SUPFAM" id="SSF46689">
    <property type="entry name" value="Homeodomain-like"/>
    <property type="match status" value="1"/>
</dbReference>
<proteinExistence type="predicted"/>
<sequence>MVRRSLTLEQIVEGAVAVLDEEGVEGLNMRRLGKQLDTTAPALYWHVKNKDDVVALAIDAVWAEVELPDSEGPWRESATALASSGYAMIVGHPWMVTAMSTTAGYGPGKARHDDCCIAVYRKAGFAGEEIDLAMNTVFSFLLGHAVGPASEKALRRKLDRTGNAEEELKVLLTSAAEVAEGFPRLSEHLESFEAETFHAQPDGGFRWGLERVLDGLEERLRKP</sequence>
<dbReference type="Pfam" id="PF02909">
    <property type="entry name" value="TetR_C_1"/>
    <property type="match status" value="1"/>
</dbReference>
<gene>
    <name evidence="7" type="ORF">ACFPET_21950</name>
</gene>
<dbReference type="InterPro" id="IPR001647">
    <property type="entry name" value="HTH_TetR"/>
</dbReference>
<dbReference type="SUPFAM" id="SSF48498">
    <property type="entry name" value="Tetracyclin repressor-like, C-terminal domain"/>
    <property type="match status" value="1"/>
</dbReference>
<dbReference type="InterPro" id="IPR004111">
    <property type="entry name" value="Repressor_TetR_C"/>
</dbReference>
<evidence type="ECO:0000259" key="6">
    <source>
        <dbReference type="PROSITE" id="PS50977"/>
    </source>
</evidence>
<dbReference type="Gene3D" id="1.10.10.60">
    <property type="entry name" value="Homeodomain-like"/>
    <property type="match status" value="1"/>
</dbReference>
<dbReference type="InterPro" id="IPR050109">
    <property type="entry name" value="HTH-type_TetR-like_transc_reg"/>
</dbReference>
<dbReference type="Proteomes" id="UP001595823">
    <property type="component" value="Unassembled WGS sequence"/>
</dbReference>
<dbReference type="InterPro" id="IPR036271">
    <property type="entry name" value="Tet_transcr_reg_TetR-rel_C_sf"/>
</dbReference>
<name>A0ABV8U409_9ACTN</name>